<feature type="non-terminal residue" evidence="1">
    <location>
        <position position="366"/>
    </location>
</feature>
<dbReference type="EMBL" id="JBCLYO010000026">
    <property type="protein sequence ID" value="KAL0078085.1"/>
    <property type="molecule type" value="Genomic_DNA"/>
</dbReference>
<evidence type="ECO:0008006" key="3">
    <source>
        <dbReference type="Google" id="ProtNLM"/>
    </source>
</evidence>
<accession>A0ABR3ANX7</accession>
<comment type="caution">
    <text evidence="1">The sequence shown here is derived from an EMBL/GenBank/DDBJ whole genome shotgun (WGS) entry which is preliminary data.</text>
</comment>
<sequence>MAATTYQRVGGNGELGSLLFNLFYPGNNSLLIYPETFTKIFLRRIHQQDYDDYTNNRSPGSSNLPTEEAVDYGGIKTTGKCELPRKITIAPTISFVTKSEYEDYCQQWDPATGFTDAEPYNTRGECGTWQEKYTALHKHNLQGFTDSDRPTYISYVCMISTFFFALITDRAYLANWAEGNPIPLELLFDRPNVDWELRTLRRYLICLPGKDSLLGMEQVDLLNQNIPYGFNYDFNALWNASYIEVRSNRMSSVYPERLESIGLTKENAFGCLADYIRRFLNAYKQMFEMNSILNPVHKQPHHKRVVYFLVTDSLKLRDEFVNIGTGHKDTTTVDKRATIEHIEPAQIAKYIDVEIPKEINRARMTP</sequence>
<organism evidence="1 2">
    <name type="scientific">Phycomyces blakesleeanus</name>
    <dbReference type="NCBI Taxonomy" id="4837"/>
    <lineage>
        <taxon>Eukaryota</taxon>
        <taxon>Fungi</taxon>
        <taxon>Fungi incertae sedis</taxon>
        <taxon>Mucoromycota</taxon>
        <taxon>Mucoromycotina</taxon>
        <taxon>Mucoromycetes</taxon>
        <taxon>Mucorales</taxon>
        <taxon>Phycomycetaceae</taxon>
        <taxon>Phycomyces</taxon>
    </lineage>
</organism>
<keyword evidence="2" id="KW-1185">Reference proteome</keyword>
<gene>
    <name evidence="1" type="ORF">J3Q64DRAFT_1767625</name>
</gene>
<name>A0ABR3ANX7_PHYBL</name>
<evidence type="ECO:0000313" key="2">
    <source>
        <dbReference type="Proteomes" id="UP001448207"/>
    </source>
</evidence>
<protein>
    <recommendedName>
        <fullName evidence="3">Fungal-type protein kinase domain-containing protein</fullName>
    </recommendedName>
</protein>
<dbReference type="Proteomes" id="UP001448207">
    <property type="component" value="Unassembled WGS sequence"/>
</dbReference>
<proteinExistence type="predicted"/>
<evidence type="ECO:0000313" key="1">
    <source>
        <dbReference type="EMBL" id="KAL0078085.1"/>
    </source>
</evidence>
<reference evidence="1 2" key="1">
    <citation type="submission" date="2024-04" db="EMBL/GenBank/DDBJ databases">
        <title>Symmetric and asymmetric DNA N6-adenine methylation regulates different biological responses in Mucorales.</title>
        <authorList>
            <consortium name="Lawrence Berkeley National Laboratory"/>
            <person name="Lax C."/>
            <person name="Mondo S.J."/>
            <person name="Osorio-Concepcion M."/>
            <person name="Muszewska A."/>
            <person name="Corrochano-Luque M."/>
            <person name="Gutierrez G."/>
            <person name="Riley R."/>
            <person name="Lipzen A."/>
            <person name="Guo J."/>
            <person name="Hundley H."/>
            <person name="Amirebrahimi M."/>
            <person name="Ng V."/>
            <person name="Lorenzo-Gutierrez D."/>
            <person name="Binder U."/>
            <person name="Yang J."/>
            <person name="Song Y."/>
            <person name="Canovas D."/>
            <person name="Navarro E."/>
            <person name="Freitag M."/>
            <person name="Gabaldon T."/>
            <person name="Grigoriev I.V."/>
            <person name="Corrochano L.M."/>
            <person name="Nicolas F.E."/>
            <person name="Garre V."/>
        </authorList>
    </citation>
    <scope>NUCLEOTIDE SEQUENCE [LARGE SCALE GENOMIC DNA]</scope>
    <source>
        <strain evidence="1 2">L51</strain>
    </source>
</reference>